<dbReference type="GeneID" id="13286831"/>
<evidence type="ECO:0000259" key="2">
    <source>
        <dbReference type="Pfam" id="PF06985"/>
    </source>
</evidence>
<reference evidence="4" key="1">
    <citation type="journal article" date="2011" name="Nat. Commun.">
        <title>Effector diversification within compartments of the Leptosphaeria maculans genome affected by Repeat-Induced Point mutations.</title>
        <authorList>
            <person name="Rouxel T."/>
            <person name="Grandaubert J."/>
            <person name="Hane J.K."/>
            <person name="Hoede C."/>
            <person name="van de Wouw A.P."/>
            <person name="Couloux A."/>
            <person name="Dominguez V."/>
            <person name="Anthouard V."/>
            <person name="Bally P."/>
            <person name="Bourras S."/>
            <person name="Cozijnsen A.J."/>
            <person name="Ciuffetti L.M."/>
            <person name="Degrave A."/>
            <person name="Dilmaghani A."/>
            <person name="Duret L."/>
            <person name="Fudal I."/>
            <person name="Goodwin S.B."/>
            <person name="Gout L."/>
            <person name="Glaser N."/>
            <person name="Linglin J."/>
            <person name="Kema G.H.J."/>
            <person name="Lapalu N."/>
            <person name="Lawrence C.B."/>
            <person name="May K."/>
            <person name="Meyer M."/>
            <person name="Ollivier B."/>
            <person name="Poulain J."/>
            <person name="Schoch C.L."/>
            <person name="Simon A."/>
            <person name="Spatafora J.W."/>
            <person name="Stachowiak A."/>
            <person name="Turgeon B.G."/>
            <person name="Tyler B.M."/>
            <person name="Vincent D."/>
            <person name="Weissenbach J."/>
            <person name="Amselem J."/>
            <person name="Quesneville H."/>
            <person name="Oliver R.P."/>
            <person name="Wincker P."/>
            <person name="Balesdent M.-H."/>
            <person name="Howlett B.J."/>
        </authorList>
    </citation>
    <scope>NUCLEOTIDE SEQUENCE [LARGE SCALE GENOMIC DNA]</scope>
    <source>
        <strain evidence="4">JN3 / isolate v23.1.3 / race Av1-4-5-6-7-8</strain>
    </source>
</reference>
<protein>
    <recommendedName>
        <fullName evidence="2">Heterokaryon incompatibility domain-containing protein</fullName>
    </recommendedName>
</protein>
<dbReference type="Proteomes" id="UP000002668">
    <property type="component" value="Genome"/>
</dbReference>
<sequence length="584" mass="66759">MLRASEYARRKGRDNEQPTRSQPPWFFDGLTTSTFLHDDDLDVVEEQENTLKDFKVAKCPYSRTIRHHWADIPRIQSWLNDCETGHGDSCNKHRRFDTDAGELLLVDVVDDCLTVANFEHRYFALSYVWGTSKQFLTLVANYEQLCKPGSLSAQPLTQTIRDSIYFCIIQDDKANKAKAIAQMCSIYSRAVATIISLSGTCADAGLPGIPPTARNTTAMYVCPGLHIAQRSILDQMMKTYNYDSEDCVYNTRAWTFQERLLSNRSIIFVDEQVYFHCKQHLVCEDRCNKDDTDFYTLDNMRTSSVMLRSKAETYSPLDEFRWYEQIVIEYTTKRMGWPDDIINAFTGIQTELSNMFNWTFTAGLPTSLLDLALLWTPISTIERRLTSFQQPSWSWSGWLGRIRYTDLIRHGHRPITPLFKPLGTKTLAEPAKLVLNCPSIHLSPFTLAKTPNALFDPFESSLISPTSSFLFDKHNRRCGILIGWCGDTTDSNCLGPLHLVQLSAWKTNNSLMVNGPLLAHLQDDGNRVEERLFDDAFSDFEWCTYNVMLVRPVDAVAYERVAIGQIHVDAWRQAGEALKAFVVQ</sequence>
<evidence type="ECO:0000256" key="1">
    <source>
        <dbReference type="SAM" id="MobiDB-lite"/>
    </source>
</evidence>
<dbReference type="PANTHER" id="PTHR33112">
    <property type="entry name" value="DOMAIN PROTEIN, PUTATIVE-RELATED"/>
    <property type="match status" value="1"/>
</dbReference>
<dbReference type="VEuPathDB" id="FungiDB:LEMA_P009820.1"/>
<feature type="domain" description="Heterokaryon incompatibility" evidence="2">
    <location>
        <begin position="122"/>
        <end position="258"/>
    </location>
</feature>
<dbReference type="STRING" id="985895.E5ACJ3"/>
<dbReference type="PANTHER" id="PTHR33112:SF12">
    <property type="entry name" value="HETEROKARYON INCOMPATIBILITY DOMAIN-CONTAINING PROTEIN"/>
    <property type="match status" value="1"/>
</dbReference>
<dbReference type="Pfam" id="PF06985">
    <property type="entry name" value="HET"/>
    <property type="match status" value="1"/>
</dbReference>
<gene>
    <name evidence="3" type="ORF">LEMA_P009820.1</name>
</gene>
<dbReference type="AlphaFoldDB" id="E5ACJ3"/>
<dbReference type="InParanoid" id="E5ACJ3"/>
<dbReference type="OrthoDB" id="2958217at2759"/>
<organism evidence="3 4">
    <name type="scientific">Leptosphaeria maculans (strain JN3 / isolate v23.1.3 / race Av1-4-5-6-7-8)</name>
    <name type="common">Blackleg fungus</name>
    <name type="synonym">Phoma lingam</name>
    <dbReference type="NCBI Taxonomy" id="985895"/>
    <lineage>
        <taxon>Eukaryota</taxon>
        <taxon>Fungi</taxon>
        <taxon>Dikarya</taxon>
        <taxon>Ascomycota</taxon>
        <taxon>Pezizomycotina</taxon>
        <taxon>Dothideomycetes</taxon>
        <taxon>Pleosporomycetidae</taxon>
        <taxon>Pleosporales</taxon>
        <taxon>Pleosporineae</taxon>
        <taxon>Leptosphaeriaceae</taxon>
        <taxon>Plenodomus</taxon>
        <taxon>Plenodomus lingam/Leptosphaeria maculans species complex</taxon>
    </lineage>
</organism>
<feature type="compositionally biased region" description="Basic and acidic residues" evidence="1">
    <location>
        <begin position="1"/>
        <end position="17"/>
    </location>
</feature>
<dbReference type="eggNOG" id="ENOG502SNM0">
    <property type="taxonomic scope" value="Eukaryota"/>
</dbReference>
<dbReference type="InterPro" id="IPR010730">
    <property type="entry name" value="HET"/>
</dbReference>
<keyword evidence="4" id="KW-1185">Reference proteome</keyword>
<feature type="region of interest" description="Disordered" evidence="1">
    <location>
        <begin position="1"/>
        <end position="24"/>
    </location>
</feature>
<name>E5ACJ3_LEPMJ</name>
<evidence type="ECO:0000313" key="3">
    <source>
        <dbReference type="EMBL" id="CBY02195.1"/>
    </source>
</evidence>
<dbReference type="EMBL" id="FP929139">
    <property type="protein sequence ID" value="CBY02195.1"/>
    <property type="molecule type" value="Genomic_DNA"/>
</dbReference>
<evidence type="ECO:0000313" key="4">
    <source>
        <dbReference type="Proteomes" id="UP000002668"/>
    </source>
</evidence>
<proteinExistence type="predicted"/>
<accession>E5ACJ3</accession>
<dbReference type="HOGENOM" id="CLU_003953_5_1_1"/>